<dbReference type="InterPro" id="IPR015421">
    <property type="entry name" value="PyrdxlP-dep_Trfase_major"/>
</dbReference>
<keyword evidence="7" id="KW-0456">Lyase</keyword>
<proteinExistence type="predicted"/>
<protein>
    <recommendedName>
        <fullName evidence="4">threonine-phosphate decarboxylase</fullName>
        <ecNumber evidence="4">4.1.1.81</ecNumber>
    </recommendedName>
    <alternativeName>
        <fullName evidence="8">L-threonine-O-3-phosphate decarboxylase</fullName>
    </alternativeName>
</protein>
<dbReference type="UniPathway" id="UPA00148"/>
<dbReference type="InterPro" id="IPR004838">
    <property type="entry name" value="NHTrfase_class1_PyrdxlP-BS"/>
</dbReference>
<keyword evidence="6" id="KW-0663">Pyridoxal phosphate</keyword>
<dbReference type="GO" id="GO:0009236">
    <property type="term" value="P:cobalamin biosynthetic process"/>
    <property type="evidence" value="ECO:0007669"/>
    <property type="project" value="UniProtKB-UniPathway"/>
</dbReference>
<evidence type="ECO:0000313" key="12">
    <source>
        <dbReference type="Proteomes" id="UP000198597"/>
    </source>
</evidence>
<name>A0A1H0NKD6_9CLOT</name>
<dbReference type="Proteomes" id="UP000198597">
    <property type="component" value="Unassembled WGS sequence"/>
</dbReference>
<comment type="function">
    <text evidence="2">Decarboxylates L-threonine-O-3-phosphate to yield (R)-1-amino-2-propanol O-2-phosphate, the precursor for the linkage between the nucleotide loop and the corrin ring in cobalamin.</text>
</comment>
<evidence type="ECO:0000256" key="7">
    <source>
        <dbReference type="ARBA" id="ARBA00023239"/>
    </source>
</evidence>
<organism evidence="11 12">
    <name type="scientific">Clostridium gasigenes</name>
    <dbReference type="NCBI Taxonomy" id="94869"/>
    <lineage>
        <taxon>Bacteria</taxon>
        <taxon>Bacillati</taxon>
        <taxon>Bacillota</taxon>
        <taxon>Clostridia</taxon>
        <taxon>Eubacteriales</taxon>
        <taxon>Clostridiaceae</taxon>
        <taxon>Clostridium</taxon>
    </lineage>
</organism>
<reference evidence="11 12" key="1">
    <citation type="submission" date="2016-10" db="EMBL/GenBank/DDBJ databases">
        <authorList>
            <person name="de Groot N.N."/>
        </authorList>
    </citation>
    <scope>NUCLEOTIDE SEQUENCE [LARGE SCALE GENOMIC DNA]</scope>
    <source>
        <strain evidence="11 12">DSM 12272</strain>
    </source>
</reference>
<evidence type="ECO:0000259" key="10">
    <source>
        <dbReference type="Pfam" id="PF00155"/>
    </source>
</evidence>
<dbReference type="NCBIfam" id="TIGR01140">
    <property type="entry name" value="L_thr_O3P_dcar"/>
    <property type="match status" value="1"/>
</dbReference>
<evidence type="ECO:0000256" key="1">
    <source>
        <dbReference type="ARBA" id="ARBA00001933"/>
    </source>
</evidence>
<dbReference type="STRING" id="94869.SAMN04488529_101861"/>
<accession>A0A1H0NKD6</accession>
<dbReference type="EC" id="4.1.1.81" evidence="4"/>
<evidence type="ECO:0000256" key="2">
    <source>
        <dbReference type="ARBA" id="ARBA00003444"/>
    </source>
</evidence>
<dbReference type="GO" id="GO:0030170">
    <property type="term" value="F:pyridoxal phosphate binding"/>
    <property type="evidence" value="ECO:0007669"/>
    <property type="project" value="InterPro"/>
</dbReference>
<comment type="catalytic activity">
    <reaction evidence="9">
        <text>O-phospho-L-threonine + H(+) = (R)-1-aminopropan-2-yl phosphate + CO2</text>
        <dbReference type="Rhea" id="RHEA:11492"/>
        <dbReference type="ChEBI" id="CHEBI:15378"/>
        <dbReference type="ChEBI" id="CHEBI:16526"/>
        <dbReference type="ChEBI" id="CHEBI:58563"/>
        <dbReference type="ChEBI" id="CHEBI:58675"/>
        <dbReference type="EC" id="4.1.1.81"/>
    </reaction>
</comment>
<dbReference type="Gene3D" id="3.40.640.10">
    <property type="entry name" value="Type I PLP-dependent aspartate aminotransferase-like (Major domain)"/>
    <property type="match status" value="1"/>
</dbReference>
<dbReference type="SUPFAM" id="SSF53383">
    <property type="entry name" value="PLP-dependent transferases"/>
    <property type="match status" value="1"/>
</dbReference>
<dbReference type="Gene3D" id="3.90.1150.10">
    <property type="entry name" value="Aspartate Aminotransferase, domain 1"/>
    <property type="match status" value="1"/>
</dbReference>
<sequence>MSKIVHGGNVEEISRKYKINSEEIVDFSANINPSGLNKNVKNAMINALDKIEKYPDISYFNLKKSISDYENIDIKNLVLGNGAAEVIFNIIRGLKPRKVLLPAPTFSEYEEAVLSIDGSIEYYHLKEEDNFKLNNELINSLNESIDMIFICNPNNPTGVLTKNTFIEKLAKRGLETKTTIVIDESFLDFLNSEEEYTSKDLLQKYENIIIIKSLTKFFAMPGIRIGYGISKNEEFITLIKKVTVPWTVNVVASEGTIQALKEEDYIRHSIEYVEKEKNYLYNNLKQIKNIKVFKPSVNFIMFKILNNLDLKEEMMKHSILIRSCSNYEGLNSSFYRIAVRTREENEKIITALNYSLVI</sequence>
<comment type="cofactor">
    <cofactor evidence="1">
        <name>pyridoxal 5'-phosphate</name>
        <dbReference type="ChEBI" id="CHEBI:597326"/>
    </cofactor>
</comment>
<gene>
    <name evidence="11" type="ORF">SAMN04488529_101861</name>
</gene>
<dbReference type="Pfam" id="PF00155">
    <property type="entry name" value="Aminotran_1_2"/>
    <property type="match status" value="1"/>
</dbReference>
<dbReference type="InterPro" id="IPR015424">
    <property type="entry name" value="PyrdxlP-dep_Trfase"/>
</dbReference>
<dbReference type="AlphaFoldDB" id="A0A1H0NKD6"/>
<dbReference type="InterPro" id="IPR005860">
    <property type="entry name" value="CobD"/>
</dbReference>
<keyword evidence="12" id="KW-1185">Reference proteome</keyword>
<dbReference type="InterPro" id="IPR004839">
    <property type="entry name" value="Aminotransferase_I/II_large"/>
</dbReference>
<dbReference type="PANTHER" id="PTHR42885">
    <property type="entry name" value="HISTIDINOL-PHOSPHATE AMINOTRANSFERASE-RELATED"/>
    <property type="match status" value="1"/>
</dbReference>
<feature type="domain" description="Aminotransferase class I/classII large" evidence="10">
    <location>
        <begin position="23"/>
        <end position="352"/>
    </location>
</feature>
<dbReference type="RefSeq" id="WP_089966159.1">
    <property type="nucleotide sequence ID" value="NZ_FNJM01000001.1"/>
</dbReference>
<evidence type="ECO:0000313" key="11">
    <source>
        <dbReference type="EMBL" id="SDO93217.1"/>
    </source>
</evidence>
<dbReference type="GO" id="GO:0048472">
    <property type="term" value="F:threonine-phosphate decarboxylase activity"/>
    <property type="evidence" value="ECO:0007669"/>
    <property type="project" value="UniProtKB-EC"/>
</dbReference>
<evidence type="ECO:0000256" key="3">
    <source>
        <dbReference type="ARBA" id="ARBA00004953"/>
    </source>
</evidence>
<dbReference type="PROSITE" id="PS00105">
    <property type="entry name" value="AA_TRANSFER_CLASS_1"/>
    <property type="match status" value="1"/>
</dbReference>
<dbReference type="EMBL" id="FNJM01000001">
    <property type="protein sequence ID" value="SDO93217.1"/>
    <property type="molecule type" value="Genomic_DNA"/>
</dbReference>
<dbReference type="OrthoDB" id="9813612at2"/>
<evidence type="ECO:0000256" key="9">
    <source>
        <dbReference type="ARBA" id="ARBA00048531"/>
    </source>
</evidence>
<keyword evidence="5" id="KW-0169">Cobalamin biosynthesis</keyword>
<dbReference type="CDD" id="cd00609">
    <property type="entry name" value="AAT_like"/>
    <property type="match status" value="1"/>
</dbReference>
<evidence type="ECO:0000256" key="6">
    <source>
        <dbReference type="ARBA" id="ARBA00022898"/>
    </source>
</evidence>
<evidence type="ECO:0000256" key="5">
    <source>
        <dbReference type="ARBA" id="ARBA00022573"/>
    </source>
</evidence>
<comment type="pathway">
    <text evidence="3">Cofactor biosynthesis; adenosylcobalamin biosynthesis.</text>
</comment>
<evidence type="ECO:0000256" key="4">
    <source>
        <dbReference type="ARBA" id="ARBA00012285"/>
    </source>
</evidence>
<dbReference type="InterPro" id="IPR015422">
    <property type="entry name" value="PyrdxlP-dep_Trfase_small"/>
</dbReference>
<dbReference type="PANTHER" id="PTHR42885:SF1">
    <property type="entry name" value="THREONINE-PHOSPHATE DECARBOXYLASE"/>
    <property type="match status" value="1"/>
</dbReference>
<evidence type="ECO:0000256" key="8">
    <source>
        <dbReference type="ARBA" id="ARBA00029996"/>
    </source>
</evidence>